<dbReference type="HOGENOM" id="CLU_2707187_0_0_1"/>
<evidence type="ECO:0000313" key="2">
    <source>
        <dbReference type="EMBL" id="EFP02480.1"/>
    </source>
</evidence>
<protein>
    <submittedName>
        <fullName evidence="2">Uncharacterized protein</fullName>
    </submittedName>
</protein>
<dbReference type="InParanoid" id="E3NKK6"/>
<name>E3NKK6_CAERE</name>
<dbReference type="AlphaFoldDB" id="E3NKK6"/>
<evidence type="ECO:0000313" key="3">
    <source>
        <dbReference type="Proteomes" id="UP000008281"/>
    </source>
</evidence>
<reference evidence="2" key="1">
    <citation type="submission" date="2007-07" db="EMBL/GenBank/DDBJ databases">
        <title>PCAP assembly of the Caenorhabditis remanei genome.</title>
        <authorList>
            <consortium name="The Caenorhabditis remanei Sequencing Consortium"/>
            <person name="Wilson R.K."/>
        </authorList>
    </citation>
    <scope>NUCLEOTIDE SEQUENCE [LARGE SCALE GENOMIC DNA]</scope>
    <source>
        <strain evidence="2">PB4641</strain>
    </source>
</reference>
<evidence type="ECO:0000256" key="1">
    <source>
        <dbReference type="SAM" id="MobiDB-lite"/>
    </source>
</evidence>
<accession>E3NKK6</accession>
<sequence length="73" mass="8390">MKATSTNTHNTSWKTTHNRRKERGGTIEKGGITSDKEKLQFELPPTTMQRRASEQFVPRHNIFSGRANSRFSN</sequence>
<gene>
    <name evidence="2" type="ORF">CRE_26833</name>
</gene>
<keyword evidence="3" id="KW-1185">Reference proteome</keyword>
<organism evidence="3">
    <name type="scientific">Caenorhabditis remanei</name>
    <name type="common">Caenorhabditis vulgaris</name>
    <dbReference type="NCBI Taxonomy" id="31234"/>
    <lineage>
        <taxon>Eukaryota</taxon>
        <taxon>Metazoa</taxon>
        <taxon>Ecdysozoa</taxon>
        <taxon>Nematoda</taxon>
        <taxon>Chromadorea</taxon>
        <taxon>Rhabditida</taxon>
        <taxon>Rhabditina</taxon>
        <taxon>Rhabditomorpha</taxon>
        <taxon>Rhabditoidea</taxon>
        <taxon>Rhabditidae</taxon>
        <taxon>Peloderinae</taxon>
        <taxon>Caenorhabditis</taxon>
    </lineage>
</organism>
<proteinExistence type="predicted"/>
<feature type="compositionally biased region" description="Polar residues" evidence="1">
    <location>
        <begin position="1"/>
        <end position="15"/>
    </location>
</feature>
<dbReference type="Proteomes" id="UP000008281">
    <property type="component" value="Unassembled WGS sequence"/>
</dbReference>
<feature type="region of interest" description="Disordered" evidence="1">
    <location>
        <begin position="1"/>
        <end position="35"/>
    </location>
</feature>
<dbReference type="EMBL" id="DS268812">
    <property type="protein sequence ID" value="EFP02480.1"/>
    <property type="molecule type" value="Genomic_DNA"/>
</dbReference>